<feature type="transmembrane region" description="Helical" evidence="1">
    <location>
        <begin position="14"/>
        <end position="36"/>
    </location>
</feature>
<keyword evidence="1" id="KW-0472">Membrane</keyword>
<keyword evidence="1" id="KW-0812">Transmembrane</keyword>
<reference evidence="3" key="1">
    <citation type="submission" date="2022-11" db="UniProtKB">
        <authorList>
            <consortium name="WormBaseParasite"/>
        </authorList>
    </citation>
    <scope>IDENTIFICATION</scope>
</reference>
<organism evidence="2 3">
    <name type="scientific">Romanomermis culicivorax</name>
    <name type="common">Nematode worm</name>
    <dbReference type="NCBI Taxonomy" id="13658"/>
    <lineage>
        <taxon>Eukaryota</taxon>
        <taxon>Metazoa</taxon>
        <taxon>Ecdysozoa</taxon>
        <taxon>Nematoda</taxon>
        <taxon>Enoplea</taxon>
        <taxon>Dorylaimia</taxon>
        <taxon>Mermithida</taxon>
        <taxon>Mermithoidea</taxon>
        <taxon>Mermithidae</taxon>
        <taxon>Romanomermis</taxon>
    </lineage>
</organism>
<name>A0A915K0K6_ROMCU</name>
<evidence type="ECO:0000313" key="3">
    <source>
        <dbReference type="WBParaSite" id="nRc.2.0.1.t32316-RA"/>
    </source>
</evidence>
<dbReference type="Proteomes" id="UP000887565">
    <property type="component" value="Unplaced"/>
</dbReference>
<accession>A0A915K0K6</accession>
<sequence length="84" mass="9379">MAAMLASVRGISRLLLIIATIAIALAVTVMIAVRVTRIILAIKRERSGSCDYDRDRWYRGDGMRRFTFAIGVEKENSHREAAIA</sequence>
<proteinExistence type="predicted"/>
<dbReference type="AlphaFoldDB" id="A0A915K0K6"/>
<protein>
    <submittedName>
        <fullName evidence="3">Uncharacterized protein</fullName>
    </submittedName>
</protein>
<keyword evidence="1" id="KW-1133">Transmembrane helix</keyword>
<evidence type="ECO:0000256" key="1">
    <source>
        <dbReference type="SAM" id="Phobius"/>
    </source>
</evidence>
<dbReference type="WBParaSite" id="nRc.2.0.1.t32316-RA">
    <property type="protein sequence ID" value="nRc.2.0.1.t32316-RA"/>
    <property type="gene ID" value="nRc.2.0.1.g32316"/>
</dbReference>
<keyword evidence="2" id="KW-1185">Reference proteome</keyword>
<evidence type="ECO:0000313" key="2">
    <source>
        <dbReference type="Proteomes" id="UP000887565"/>
    </source>
</evidence>